<dbReference type="eggNOG" id="KOG1202">
    <property type="taxonomic scope" value="Eukaryota"/>
</dbReference>
<dbReference type="Gene3D" id="3.40.366.10">
    <property type="entry name" value="Malonyl-Coenzyme A Acyl Carrier Protein, domain 2"/>
    <property type="match status" value="1"/>
</dbReference>
<dbReference type="PANTHER" id="PTHR43775">
    <property type="entry name" value="FATTY ACID SYNTHASE"/>
    <property type="match status" value="1"/>
</dbReference>
<dbReference type="SMART" id="SM00827">
    <property type="entry name" value="PKS_AT"/>
    <property type="match status" value="1"/>
</dbReference>
<dbReference type="GO" id="GO:0004312">
    <property type="term" value="F:fatty acid synthase activity"/>
    <property type="evidence" value="ECO:0007669"/>
    <property type="project" value="TreeGrafter"/>
</dbReference>
<keyword evidence="2" id="KW-0597">Phosphoprotein</keyword>
<dbReference type="InterPro" id="IPR050091">
    <property type="entry name" value="PKS_NRPS_Biosynth_Enz"/>
</dbReference>
<evidence type="ECO:0000313" key="5">
    <source>
        <dbReference type="Proteomes" id="UP000030762"/>
    </source>
</evidence>
<name>T0RCW4_SAPDV</name>
<dbReference type="OrthoDB" id="329835at2759"/>
<dbReference type="InterPro" id="IPR001227">
    <property type="entry name" value="Ac_transferase_dom_sf"/>
</dbReference>
<dbReference type="InterPro" id="IPR016035">
    <property type="entry name" value="Acyl_Trfase/lysoPLipase"/>
</dbReference>
<dbReference type="VEuPathDB" id="FungiDB:SDRG_12333"/>
<dbReference type="InParanoid" id="T0RCW4"/>
<keyword evidence="1" id="KW-0596">Phosphopantetheine</keyword>
<dbReference type="RefSeq" id="XP_008616625.1">
    <property type="nucleotide sequence ID" value="XM_008618403.1"/>
</dbReference>
<gene>
    <name evidence="4" type="ORF">SDRG_12333</name>
</gene>
<reference evidence="4 5" key="1">
    <citation type="submission" date="2012-04" db="EMBL/GenBank/DDBJ databases">
        <title>The Genome Sequence of Saprolegnia declina VS20.</title>
        <authorList>
            <consortium name="The Broad Institute Genome Sequencing Platform"/>
            <person name="Russ C."/>
            <person name="Nusbaum C."/>
            <person name="Tyler B."/>
            <person name="van West P."/>
            <person name="Dieguez-Uribeondo J."/>
            <person name="de Bruijn I."/>
            <person name="Tripathy S."/>
            <person name="Jiang R."/>
            <person name="Young S.K."/>
            <person name="Zeng Q."/>
            <person name="Gargeya S."/>
            <person name="Fitzgerald M."/>
            <person name="Haas B."/>
            <person name="Abouelleil A."/>
            <person name="Alvarado L."/>
            <person name="Arachchi H.M."/>
            <person name="Berlin A."/>
            <person name="Chapman S.B."/>
            <person name="Goldberg J."/>
            <person name="Griggs A."/>
            <person name="Gujja S."/>
            <person name="Hansen M."/>
            <person name="Howarth C."/>
            <person name="Imamovic A."/>
            <person name="Larimer J."/>
            <person name="McCowen C."/>
            <person name="Montmayeur A."/>
            <person name="Murphy C."/>
            <person name="Neiman D."/>
            <person name="Pearson M."/>
            <person name="Priest M."/>
            <person name="Roberts A."/>
            <person name="Saif S."/>
            <person name="Shea T."/>
            <person name="Sisk P."/>
            <person name="Sykes S."/>
            <person name="Wortman J."/>
            <person name="Nusbaum C."/>
            <person name="Birren B."/>
        </authorList>
    </citation>
    <scope>NUCLEOTIDE SEQUENCE [LARGE SCALE GENOMIC DNA]</scope>
    <source>
        <strain evidence="4 5">VS20</strain>
    </source>
</reference>
<dbReference type="SUPFAM" id="SSF52151">
    <property type="entry name" value="FabD/lysophospholipase-like"/>
    <property type="match status" value="1"/>
</dbReference>
<sequence>MPDHLHYLFPLASDDLHAAVTALVPTLEKGNASLAELYRTWSFSDRGASRLVVRASTLPELLNGLHSFLNGCPKPDVVFVAMSVPATPPPLVYIFSGMGGQWNGMGATLYEVCPVFASALTTAEDALLAVSGGSRFVPAMLDLSSTSMTTNAGAQAGNFVLQVALLAELSSRLIAPYMGALGLSAGEPAAAYAAGSLSLGDAAKVAWTRLVMQNRVAEHNGGMLAVRASAATIAPLLPAEVEVAAVLSPHLSTVTGPTQALDALRTTLPSSIVTINIPMRAAYHSSIMEQANIPVDLVMALQDLSPQISARARHFSTVTGDEMFTPVNAAYWYASVRQPVLFQSAVESALRAGGAVFVELGPHSSVARAIDCIAGASASSVPSMLRGTNELLQLDRATIHLYLHGHAIQWRYAEACVPSVTTEQAVAPLGDGTHRVVPLAA</sequence>
<dbReference type="Gene3D" id="3.30.70.250">
    <property type="entry name" value="Malonyl-CoA ACP transacylase, ACP-binding"/>
    <property type="match status" value="1"/>
</dbReference>
<keyword evidence="5" id="KW-1185">Reference proteome</keyword>
<protein>
    <recommendedName>
        <fullName evidence="3">Malonyl-CoA:ACP transacylase (MAT) domain-containing protein</fullName>
    </recommendedName>
</protein>
<evidence type="ECO:0000256" key="1">
    <source>
        <dbReference type="ARBA" id="ARBA00022450"/>
    </source>
</evidence>
<dbReference type="EMBL" id="JH767179">
    <property type="protein sequence ID" value="EQC30058.1"/>
    <property type="molecule type" value="Genomic_DNA"/>
</dbReference>
<accession>T0RCW4</accession>
<dbReference type="PANTHER" id="PTHR43775:SF37">
    <property type="entry name" value="SI:DKEY-61P9.11"/>
    <property type="match status" value="1"/>
</dbReference>
<proteinExistence type="predicted"/>
<dbReference type="InterPro" id="IPR014043">
    <property type="entry name" value="Acyl_transferase_dom"/>
</dbReference>
<dbReference type="Pfam" id="PF00698">
    <property type="entry name" value="Acyl_transf_1"/>
    <property type="match status" value="1"/>
</dbReference>
<dbReference type="STRING" id="1156394.T0RCW4"/>
<evidence type="ECO:0000256" key="2">
    <source>
        <dbReference type="ARBA" id="ARBA00022553"/>
    </source>
</evidence>
<evidence type="ECO:0000313" key="4">
    <source>
        <dbReference type="EMBL" id="EQC30058.1"/>
    </source>
</evidence>
<dbReference type="GeneID" id="19953060"/>
<dbReference type="Proteomes" id="UP000030762">
    <property type="component" value="Unassembled WGS sequence"/>
</dbReference>
<dbReference type="GO" id="GO:0006633">
    <property type="term" value="P:fatty acid biosynthetic process"/>
    <property type="evidence" value="ECO:0007669"/>
    <property type="project" value="TreeGrafter"/>
</dbReference>
<feature type="domain" description="Malonyl-CoA:ACP transacylase (MAT)" evidence="3">
    <location>
        <begin position="94"/>
        <end position="388"/>
    </location>
</feature>
<evidence type="ECO:0000259" key="3">
    <source>
        <dbReference type="SMART" id="SM00827"/>
    </source>
</evidence>
<dbReference type="AlphaFoldDB" id="T0RCW4"/>
<organism evidence="4 5">
    <name type="scientific">Saprolegnia diclina (strain VS20)</name>
    <dbReference type="NCBI Taxonomy" id="1156394"/>
    <lineage>
        <taxon>Eukaryota</taxon>
        <taxon>Sar</taxon>
        <taxon>Stramenopiles</taxon>
        <taxon>Oomycota</taxon>
        <taxon>Saprolegniomycetes</taxon>
        <taxon>Saprolegniales</taxon>
        <taxon>Saprolegniaceae</taxon>
        <taxon>Saprolegnia</taxon>
    </lineage>
</organism>